<evidence type="ECO:0000313" key="2">
    <source>
        <dbReference type="Proteomes" id="UP001597459"/>
    </source>
</evidence>
<reference evidence="2" key="1">
    <citation type="journal article" date="2019" name="Int. J. Syst. Evol. Microbiol.">
        <title>The Global Catalogue of Microorganisms (GCM) 10K type strain sequencing project: providing services to taxonomists for standard genome sequencing and annotation.</title>
        <authorList>
            <consortium name="The Broad Institute Genomics Platform"/>
            <consortium name="The Broad Institute Genome Sequencing Center for Infectious Disease"/>
            <person name="Wu L."/>
            <person name="Ma J."/>
        </authorList>
    </citation>
    <scope>NUCLEOTIDE SEQUENCE [LARGE SCALE GENOMIC DNA]</scope>
    <source>
        <strain evidence="2">KCTC 42423</strain>
    </source>
</reference>
<gene>
    <name evidence="1" type="ORF">ACFSTE_01275</name>
</gene>
<evidence type="ECO:0000313" key="1">
    <source>
        <dbReference type="EMBL" id="MFD2589442.1"/>
    </source>
</evidence>
<protein>
    <submittedName>
        <fullName evidence="1">Thioredoxin family protein</fullName>
    </submittedName>
</protein>
<dbReference type="EMBL" id="JBHULX010000001">
    <property type="protein sequence ID" value="MFD2589442.1"/>
    <property type="molecule type" value="Genomic_DNA"/>
</dbReference>
<dbReference type="Gene3D" id="3.40.30.10">
    <property type="entry name" value="Glutaredoxin"/>
    <property type="match status" value="1"/>
</dbReference>
<dbReference type="SUPFAM" id="SSF52833">
    <property type="entry name" value="Thioredoxin-like"/>
    <property type="match status" value="1"/>
</dbReference>
<sequence length="205" mass="22912">MKETSTLSVNQLIDEGIKNSRSYSDYRTLVNDLISEGKSTAKEQTEDLLNYSTLNNRRMKRLDKTIKIDETIASGIKAKKLDVTWLVLSEGWCGDAAQSLPVINKVAEINEGIDLRIVLRDENDALMSHFLTNGGKAIPKLIAIDNSNREIIGTWGPRPSTATKMVNDYKEKHGGLDAQFKEDLQVWYNKDKGENIVNDLSGLLA</sequence>
<comment type="caution">
    <text evidence="1">The sequence shown here is derived from an EMBL/GenBank/DDBJ whole genome shotgun (WGS) entry which is preliminary data.</text>
</comment>
<name>A0ABW5N1S8_9FLAO</name>
<proteinExistence type="predicted"/>
<dbReference type="RefSeq" id="WP_176027943.1">
    <property type="nucleotide sequence ID" value="NZ_JBHSJV010000001.1"/>
</dbReference>
<dbReference type="InterPro" id="IPR036249">
    <property type="entry name" value="Thioredoxin-like_sf"/>
</dbReference>
<keyword evidence="2" id="KW-1185">Reference proteome</keyword>
<dbReference type="Pfam" id="PF14595">
    <property type="entry name" value="Thioredoxin_9"/>
    <property type="match status" value="1"/>
</dbReference>
<accession>A0ABW5N1S8</accession>
<dbReference type="Proteomes" id="UP001597459">
    <property type="component" value="Unassembled WGS sequence"/>
</dbReference>
<organism evidence="1 2">
    <name type="scientific">Aquimarina hainanensis</name>
    <dbReference type="NCBI Taxonomy" id="1578017"/>
    <lineage>
        <taxon>Bacteria</taxon>
        <taxon>Pseudomonadati</taxon>
        <taxon>Bacteroidota</taxon>
        <taxon>Flavobacteriia</taxon>
        <taxon>Flavobacteriales</taxon>
        <taxon>Flavobacteriaceae</taxon>
        <taxon>Aquimarina</taxon>
    </lineage>
</organism>